<sequence>MRLGTDPEVFLQDAKGNPVSAIGYINADKWNPMQIPDMPKGYTLQEDNVSLEYGVPPSASADEFVEHINAVMEKSKEYLPNLSFSKLSCIIFPKSQMNHPLAHIFGCEPDFCAWTKDVNKKPEPPHPLMRSAGGHVHVETTKDALAVIRAMDLFLGVPSVLMDDGEMRKQLYGKAGAFRAKSYGVEYRTLSNFWIFKNELIRWVWDNTARALDAVDVMDVDALGERIQRSINDNDKAEAQALVNEFNLEVINAV</sequence>
<dbReference type="InterPro" id="IPR025681">
    <property type="entry name" value="COOH-NH2_lig"/>
</dbReference>
<proteinExistence type="predicted"/>
<protein>
    <submittedName>
        <fullName evidence="2">Phage phiEco32-like COOH-NH2 ligase-type 2</fullName>
    </submittedName>
</protein>
<evidence type="ECO:0000313" key="1">
    <source>
        <dbReference type="EMBL" id="CAB4131210.1"/>
    </source>
</evidence>
<dbReference type="EMBL" id="LR798296">
    <property type="protein sequence ID" value="CAB5222083.1"/>
    <property type="molecule type" value="Genomic_DNA"/>
</dbReference>
<gene>
    <name evidence="1" type="ORF">UFOVP128_67</name>
    <name evidence="2" type="ORF">UFOVP243_52</name>
</gene>
<accession>A0A6J7X477</accession>
<reference evidence="2" key="1">
    <citation type="submission" date="2020-05" db="EMBL/GenBank/DDBJ databases">
        <authorList>
            <person name="Chiriac C."/>
            <person name="Salcher M."/>
            <person name="Ghai R."/>
            <person name="Kavagutti S V."/>
        </authorList>
    </citation>
    <scope>NUCLEOTIDE SEQUENCE</scope>
</reference>
<dbReference type="EMBL" id="LR796239">
    <property type="protein sequence ID" value="CAB4131210.1"/>
    <property type="molecule type" value="Genomic_DNA"/>
</dbReference>
<keyword evidence="2" id="KW-0436">Ligase</keyword>
<name>A0A6J7X477_9CAUD</name>
<evidence type="ECO:0000313" key="2">
    <source>
        <dbReference type="EMBL" id="CAB5222083.1"/>
    </source>
</evidence>
<organism evidence="2">
    <name type="scientific">uncultured Caudovirales phage</name>
    <dbReference type="NCBI Taxonomy" id="2100421"/>
    <lineage>
        <taxon>Viruses</taxon>
        <taxon>Duplodnaviria</taxon>
        <taxon>Heunggongvirae</taxon>
        <taxon>Uroviricota</taxon>
        <taxon>Caudoviricetes</taxon>
        <taxon>Peduoviridae</taxon>
        <taxon>Maltschvirus</taxon>
        <taxon>Maltschvirus maltsch</taxon>
    </lineage>
</organism>
<dbReference type="GO" id="GO:0016874">
    <property type="term" value="F:ligase activity"/>
    <property type="evidence" value="ECO:0007669"/>
    <property type="project" value="UniProtKB-KW"/>
</dbReference>
<dbReference type="Pfam" id="PF14395">
    <property type="entry name" value="COOH-NH2_lig"/>
    <property type="match status" value="1"/>
</dbReference>